<sequence>MTMANLLQSVPSQAWIALATAILSSGMTLLGVWLSNRATNQRVKLQLEHDQKIKYDDIIRNRLEELYVESKRYLNHLCSYYLPYRQVMKGELNFNQALDLTISSAENAKFDPNRVTLLIHMYFPEVQLAFDDIMTIREKLNDIVSGYKKQYKGGNSDGRNWLKEFQPLLELLAKKCGDFDDEVVKLKDRCTVGSTGSLRAP</sequence>
<evidence type="ECO:0000313" key="2">
    <source>
        <dbReference type="EMBL" id="MBJ6750737.1"/>
    </source>
</evidence>
<proteinExistence type="predicted"/>
<keyword evidence="1" id="KW-0812">Transmembrane</keyword>
<keyword evidence="1" id="KW-0472">Membrane</keyword>
<protein>
    <recommendedName>
        <fullName evidence="4">DUF4760 domain-containing protein</fullName>
    </recommendedName>
</protein>
<dbReference type="Proteomes" id="UP000614714">
    <property type="component" value="Unassembled WGS sequence"/>
</dbReference>
<dbReference type="RefSeq" id="WP_199389234.1">
    <property type="nucleotide sequence ID" value="NZ_JAEMHL010000004.1"/>
</dbReference>
<evidence type="ECO:0000256" key="1">
    <source>
        <dbReference type="SAM" id="Phobius"/>
    </source>
</evidence>
<keyword evidence="1" id="KW-1133">Transmembrane helix</keyword>
<feature type="transmembrane region" description="Helical" evidence="1">
    <location>
        <begin position="12"/>
        <end position="34"/>
    </location>
</feature>
<accession>A0ABS0YFR5</accession>
<name>A0ABS0YFR5_9BACT</name>
<dbReference type="EMBL" id="JAEMHL010000004">
    <property type="protein sequence ID" value="MBJ6750737.1"/>
    <property type="molecule type" value="Genomic_DNA"/>
</dbReference>
<comment type="caution">
    <text evidence="2">The sequence shown here is derived from an EMBL/GenBank/DDBJ whole genome shotgun (WGS) entry which is preliminary data.</text>
</comment>
<evidence type="ECO:0008006" key="4">
    <source>
        <dbReference type="Google" id="ProtNLM"/>
    </source>
</evidence>
<keyword evidence="3" id="KW-1185">Reference proteome</keyword>
<organism evidence="2 3">
    <name type="scientific">Geomonas anaerohicana</name>
    <dbReference type="NCBI Taxonomy" id="2798583"/>
    <lineage>
        <taxon>Bacteria</taxon>
        <taxon>Pseudomonadati</taxon>
        <taxon>Thermodesulfobacteriota</taxon>
        <taxon>Desulfuromonadia</taxon>
        <taxon>Geobacterales</taxon>
        <taxon>Geobacteraceae</taxon>
        <taxon>Geomonas</taxon>
    </lineage>
</organism>
<reference evidence="2 3" key="1">
    <citation type="submission" date="2020-12" db="EMBL/GenBank/DDBJ databases">
        <title>Geomonas sp. Red421, isolated from paddy soil.</title>
        <authorList>
            <person name="Xu Z."/>
            <person name="Zhang Z."/>
            <person name="Masuda Y."/>
            <person name="Itoh H."/>
            <person name="Senoo K."/>
        </authorList>
    </citation>
    <scope>NUCLEOTIDE SEQUENCE [LARGE SCALE GENOMIC DNA]</scope>
    <source>
        <strain evidence="2 3">Red421</strain>
    </source>
</reference>
<gene>
    <name evidence="2" type="ORF">JFN91_10960</name>
</gene>
<evidence type="ECO:0000313" key="3">
    <source>
        <dbReference type="Proteomes" id="UP000614714"/>
    </source>
</evidence>